<protein>
    <recommendedName>
        <fullName evidence="3 6">Coenzyme PQQ synthesis protein B</fullName>
    </recommendedName>
    <alternativeName>
        <fullName evidence="6">Pyrroloquinoline quinone biosynthesis protein B</fullName>
    </alternativeName>
</protein>
<proteinExistence type="inferred from homology"/>
<organism evidence="8 9">
    <name type="scientific">Longispora fulva</name>
    <dbReference type="NCBI Taxonomy" id="619741"/>
    <lineage>
        <taxon>Bacteria</taxon>
        <taxon>Bacillati</taxon>
        <taxon>Actinomycetota</taxon>
        <taxon>Actinomycetes</taxon>
        <taxon>Micromonosporales</taxon>
        <taxon>Micromonosporaceae</taxon>
        <taxon>Longispora</taxon>
    </lineage>
</organism>
<sequence length="312" mass="32230">MWARILGSAAGGGFPQWNCSCRNCDGARTGRLPVRARTQAALAVSGDRRGWFLVNATPDIGAHLARLAEPAAAAGGGSAGGEARGSTAGGEIRRSPVRAVLLTDAELDHTAGLLSLREGDGLTVYATAAVFRAAAPLLAILGAYQPVLRRVLEPGVDTPLDGYLSVRALPTGSTKLPRYAAHLPADPAGVVGYVFTGRGGAVLVYLPCVPELTPDLVTELEAADCALVDGTCWTDDEMALVGRPEKTSRSMGHAPVTGPGGTLPVLAGLATPRRIYTHLNNTNPLLVEDSAARRAVEAAGVEVAHDGMEFAL</sequence>
<evidence type="ECO:0000256" key="2">
    <source>
        <dbReference type="ARBA" id="ARBA00008481"/>
    </source>
</evidence>
<accession>A0A8J7GGR4</accession>
<evidence type="ECO:0000259" key="7">
    <source>
        <dbReference type="Pfam" id="PF12706"/>
    </source>
</evidence>
<comment type="caution">
    <text evidence="8">The sequence shown here is derived from an EMBL/GenBank/DDBJ whole genome shotgun (WGS) entry which is preliminary data.</text>
</comment>
<dbReference type="InterPro" id="IPR001279">
    <property type="entry name" value="Metallo-B-lactamas"/>
</dbReference>
<dbReference type="SUPFAM" id="SSF56281">
    <property type="entry name" value="Metallo-hydrolase/oxidoreductase"/>
    <property type="match status" value="1"/>
</dbReference>
<dbReference type="RefSeq" id="WP_197004494.1">
    <property type="nucleotide sequence ID" value="NZ_BONS01000024.1"/>
</dbReference>
<dbReference type="NCBIfam" id="TIGR02108">
    <property type="entry name" value="PQQ_syn_pqqB"/>
    <property type="match status" value="1"/>
</dbReference>
<keyword evidence="9" id="KW-1185">Reference proteome</keyword>
<dbReference type="Proteomes" id="UP000622552">
    <property type="component" value="Unassembled WGS sequence"/>
</dbReference>
<evidence type="ECO:0000313" key="9">
    <source>
        <dbReference type="Proteomes" id="UP000622552"/>
    </source>
</evidence>
<evidence type="ECO:0000256" key="4">
    <source>
        <dbReference type="ARBA" id="ARBA00022448"/>
    </source>
</evidence>
<dbReference type="Gene3D" id="3.60.15.10">
    <property type="entry name" value="Ribonuclease Z/Hydroxyacylglutathione hydrolase-like"/>
    <property type="match status" value="1"/>
</dbReference>
<comment type="similarity">
    <text evidence="2 6">Belongs to the PqqB family.</text>
</comment>
<dbReference type="AlphaFoldDB" id="A0A8J7GGR4"/>
<evidence type="ECO:0000256" key="6">
    <source>
        <dbReference type="HAMAP-Rule" id="MF_00653"/>
    </source>
</evidence>
<evidence type="ECO:0000313" key="8">
    <source>
        <dbReference type="EMBL" id="MBG6137651.1"/>
    </source>
</evidence>
<comment type="pathway">
    <text evidence="1 6">Cofactor biosynthesis; pyrroloquinoline quinone biosynthesis.</text>
</comment>
<dbReference type="InterPro" id="IPR036866">
    <property type="entry name" value="RibonucZ/Hydroxyglut_hydro"/>
</dbReference>
<feature type="domain" description="Metallo-beta-lactamase" evidence="7">
    <location>
        <begin position="51"/>
        <end position="278"/>
    </location>
</feature>
<comment type="function">
    <text evidence="6">May be involved in the transport of PQQ or its precursor to the periplasm.</text>
</comment>
<dbReference type="Pfam" id="PF12706">
    <property type="entry name" value="Lactamase_B_2"/>
    <property type="match status" value="1"/>
</dbReference>
<evidence type="ECO:0000256" key="3">
    <source>
        <dbReference type="ARBA" id="ARBA00015084"/>
    </source>
</evidence>
<keyword evidence="5 6" id="KW-0884">PQQ biosynthesis</keyword>
<dbReference type="HAMAP" id="MF_00653">
    <property type="entry name" value="PQQ_syn_PqqB"/>
    <property type="match status" value="1"/>
</dbReference>
<dbReference type="GO" id="GO:0018189">
    <property type="term" value="P:pyrroloquinoline quinone biosynthetic process"/>
    <property type="evidence" value="ECO:0007669"/>
    <property type="project" value="UniProtKB-UniRule"/>
</dbReference>
<evidence type="ECO:0000256" key="5">
    <source>
        <dbReference type="ARBA" id="ARBA00022905"/>
    </source>
</evidence>
<dbReference type="UniPathway" id="UPA00539"/>
<gene>
    <name evidence="6" type="primary">pqqB</name>
    <name evidence="8" type="ORF">IW245_003845</name>
</gene>
<dbReference type="InterPro" id="IPR011842">
    <property type="entry name" value="PQQ_synth_PqqB"/>
</dbReference>
<dbReference type="EMBL" id="JADOUF010000001">
    <property type="protein sequence ID" value="MBG6137651.1"/>
    <property type="molecule type" value="Genomic_DNA"/>
</dbReference>
<name>A0A8J7GGR4_9ACTN</name>
<reference evidence="8" key="1">
    <citation type="submission" date="2020-11" db="EMBL/GenBank/DDBJ databases">
        <title>Sequencing the genomes of 1000 actinobacteria strains.</title>
        <authorList>
            <person name="Klenk H.-P."/>
        </authorList>
    </citation>
    <scope>NUCLEOTIDE SEQUENCE</scope>
    <source>
        <strain evidence="8">DSM 45356</strain>
    </source>
</reference>
<keyword evidence="4 6" id="KW-0813">Transport</keyword>
<evidence type="ECO:0000256" key="1">
    <source>
        <dbReference type="ARBA" id="ARBA00004886"/>
    </source>
</evidence>